<keyword evidence="4 6" id="KW-1133">Transmembrane helix</keyword>
<dbReference type="STRING" id="336831.WG68_03370"/>
<feature type="transmembrane region" description="Helical" evidence="6">
    <location>
        <begin position="354"/>
        <end position="373"/>
    </location>
</feature>
<evidence type="ECO:0000313" key="7">
    <source>
        <dbReference type="EMBL" id="KKO46983.1"/>
    </source>
</evidence>
<dbReference type="EMBL" id="LAHO01000002">
    <property type="protein sequence ID" value="KKO46983.1"/>
    <property type="molecule type" value="Genomic_DNA"/>
</dbReference>
<feature type="transmembrane region" description="Helical" evidence="6">
    <location>
        <begin position="102"/>
        <end position="126"/>
    </location>
</feature>
<feature type="transmembrane region" description="Helical" evidence="6">
    <location>
        <begin position="78"/>
        <end position="96"/>
    </location>
</feature>
<dbReference type="OrthoDB" id="103403at2"/>
<dbReference type="Proteomes" id="UP000034228">
    <property type="component" value="Unassembled WGS sequence"/>
</dbReference>
<comment type="subcellular location">
    <subcellularLocation>
        <location evidence="1">Cell membrane</location>
        <topology evidence="1">Multi-pass membrane protein</topology>
    </subcellularLocation>
</comment>
<feature type="transmembrane region" description="Helical" evidence="6">
    <location>
        <begin position="379"/>
        <end position="396"/>
    </location>
</feature>
<name>A0A0M2VCY9_9GAMM</name>
<evidence type="ECO:0000256" key="5">
    <source>
        <dbReference type="ARBA" id="ARBA00023136"/>
    </source>
</evidence>
<keyword evidence="5 6" id="KW-0472">Membrane</keyword>
<dbReference type="AlphaFoldDB" id="A0A0M2VCY9"/>
<keyword evidence="8" id="KW-1185">Reference proteome</keyword>
<sequence length="468" mass="52073">MKLKTLLGYASGTAVGALLSFMTLPALAWGFSQEDVGKIVMLQIACSLIAVIFSLGLDQSYVREFNEVDNKAALAKTCLLPGFCLLVVFCLLAIIFQQPLSLLLLGTSDSYFFAIAVFSFFVLYFERFFSVFIRMQEWALAYAVTKILPKAFFLTFVVSTYFYTQLQPFNILIVMQAFSWLLAVIVMATYLRKVLKSALQAKIAASNLKPLLHFGLPLVINGVAFWGLTYVDRLMLAHYASFAEVGLYALAAGFAGIAMLFQQIFATVWHPTIYRWVAEGVQLSRVNIISNALQLFSFVLIALVGCFSWLIPYVLPTEYFAIEFIIVACIIQPLFIMISEVSGIGISVARSTKFLPVITLISLLLNVALNIWLIPQFGAAGAAVSTAIATGVYLLLKTELSVRLWQVLPRFRLYLCGFIALSGSVLHGLANTQFSLYFVLMWLVLAVLVVWAYREVVPQLRIIKRGVC</sequence>
<evidence type="ECO:0000256" key="3">
    <source>
        <dbReference type="ARBA" id="ARBA00022692"/>
    </source>
</evidence>
<gene>
    <name evidence="7" type="ORF">WG68_03370</name>
</gene>
<dbReference type="Pfam" id="PF01943">
    <property type="entry name" value="Polysacc_synt"/>
    <property type="match status" value="1"/>
</dbReference>
<accession>A0A0M2VCY9</accession>
<feature type="transmembrane region" description="Helical" evidence="6">
    <location>
        <begin position="211"/>
        <end position="228"/>
    </location>
</feature>
<feature type="transmembrane region" description="Helical" evidence="6">
    <location>
        <begin position="321"/>
        <end position="342"/>
    </location>
</feature>
<feature type="transmembrane region" description="Helical" evidence="6">
    <location>
        <begin position="292"/>
        <end position="315"/>
    </location>
</feature>
<keyword evidence="2" id="KW-1003">Cell membrane</keyword>
<dbReference type="RefSeq" id="WP_046556231.1">
    <property type="nucleotide sequence ID" value="NZ_LAHO01000002.1"/>
</dbReference>
<feature type="transmembrane region" description="Helical" evidence="6">
    <location>
        <begin position="436"/>
        <end position="453"/>
    </location>
</feature>
<dbReference type="PANTHER" id="PTHR30250:SF11">
    <property type="entry name" value="O-ANTIGEN TRANSPORTER-RELATED"/>
    <property type="match status" value="1"/>
</dbReference>
<evidence type="ECO:0000256" key="1">
    <source>
        <dbReference type="ARBA" id="ARBA00004651"/>
    </source>
</evidence>
<evidence type="ECO:0000256" key="6">
    <source>
        <dbReference type="SAM" id="Phobius"/>
    </source>
</evidence>
<keyword evidence="3 6" id="KW-0812">Transmembrane</keyword>
<proteinExistence type="predicted"/>
<reference evidence="7 8" key="1">
    <citation type="submission" date="2015-03" db="EMBL/GenBank/DDBJ databases">
        <title>Draft genome sequences of two protease-producing strains of Arsukibacterium isolated from two cold and alkaline environments.</title>
        <authorList>
            <person name="Lylloff J.E."/>
            <person name="Skov L.B."/>
            <person name="Jepsen M."/>
            <person name="Hallin P.F."/>
            <person name="Sorensen S.J."/>
            <person name="Stougaard P."/>
            <person name="Glaring M.A."/>
        </authorList>
    </citation>
    <scope>NUCLEOTIDE SEQUENCE [LARGE SCALE GENOMIC DNA]</scope>
    <source>
        <strain evidence="7 8">GCM72</strain>
    </source>
</reference>
<evidence type="ECO:0000256" key="4">
    <source>
        <dbReference type="ARBA" id="ARBA00022989"/>
    </source>
</evidence>
<feature type="transmembrane region" description="Helical" evidence="6">
    <location>
        <begin position="248"/>
        <end position="271"/>
    </location>
</feature>
<dbReference type="PATRIC" id="fig|336831.14.peg.3833"/>
<feature type="transmembrane region" description="Helical" evidence="6">
    <location>
        <begin position="40"/>
        <end position="57"/>
    </location>
</feature>
<evidence type="ECO:0000256" key="2">
    <source>
        <dbReference type="ARBA" id="ARBA00022475"/>
    </source>
</evidence>
<dbReference type="InterPro" id="IPR050833">
    <property type="entry name" value="Poly_Biosynth_Transport"/>
</dbReference>
<comment type="caution">
    <text evidence="7">The sequence shown here is derived from an EMBL/GenBank/DDBJ whole genome shotgun (WGS) entry which is preliminary data.</text>
</comment>
<protein>
    <submittedName>
        <fullName evidence="7">Uncharacterized protein</fullName>
    </submittedName>
</protein>
<dbReference type="InterPro" id="IPR002797">
    <property type="entry name" value="Polysacc_synth"/>
</dbReference>
<feature type="transmembrane region" description="Helical" evidence="6">
    <location>
        <begin position="411"/>
        <end position="430"/>
    </location>
</feature>
<feature type="transmembrane region" description="Helical" evidence="6">
    <location>
        <begin position="169"/>
        <end position="191"/>
    </location>
</feature>
<evidence type="ECO:0000313" key="8">
    <source>
        <dbReference type="Proteomes" id="UP000034228"/>
    </source>
</evidence>
<dbReference type="GO" id="GO:0005886">
    <property type="term" value="C:plasma membrane"/>
    <property type="evidence" value="ECO:0007669"/>
    <property type="project" value="UniProtKB-SubCell"/>
</dbReference>
<dbReference type="PANTHER" id="PTHR30250">
    <property type="entry name" value="PST FAMILY PREDICTED COLANIC ACID TRANSPORTER"/>
    <property type="match status" value="1"/>
</dbReference>
<feature type="transmembrane region" description="Helical" evidence="6">
    <location>
        <begin position="138"/>
        <end position="163"/>
    </location>
</feature>
<organism evidence="7 8">
    <name type="scientific">Arsukibacterium ikkense</name>
    <dbReference type="NCBI Taxonomy" id="336831"/>
    <lineage>
        <taxon>Bacteria</taxon>
        <taxon>Pseudomonadati</taxon>
        <taxon>Pseudomonadota</taxon>
        <taxon>Gammaproteobacteria</taxon>
        <taxon>Chromatiales</taxon>
        <taxon>Chromatiaceae</taxon>
        <taxon>Arsukibacterium</taxon>
    </lineage>
</organism>